<name>A0AAD5MGB4_PARTN</name>
<accession>A0AAD5MGB4</accession>
<gene>
    <name evidence="2" type="ORF">KIN20_013220</name>
</gene>
<dbReference type="AlphaFoldDB" id="A0AAD5MGB4"/>
<dbReference type="Proteomes" id="UP001196413">
    <property type="component" value="Unassembled WGS sequence"/>
</dbReference>
<dbReference type="EMBL" id="JAHQIW010002559">
    <property type="protein sequence ID" value="KAJ1355713.1"/>
    <property type="molecule type" value="Genomic_DNA"/>
</dbReference>
<protein>
    <submittedName>
        <fullName evidence="2">Uncharacterized protein</fullName>
    </submittedName>
</protein>
<feature type="coiled-coil region" evidence="1">
    <location>
        <begin position="4"/>
        <end position="31"/>
    </location>
</feature>
<evidence type="ECO:0000313" key="3">
    <source>
        <dbReference type="Proteomes" id="UP001196413"/>
    </source>
</evidence>
<organism evidence="2 3">
    <name type="scientific">Parelaphostrongylus tenuis</name>
    <name type="common">Meningeal worm</name>
    <dbReference type="NCBI Taxonomy" id="148309"/>
    <lineage>
        <taxon>Eukaryota</taxon>
        <taxon>Metazoa</taxon>
        <taxon>Ecdysozoa</taxon>
        <taxon>Nematoda</taxon>
        <taxon>Chromadorea</taxon>
        <taxon>Rhabditida</taxon>
        <taxon>Rhabditina</taxon>
        <taxon>Rhabditomorpha</taxon>
        <taxon>Strongyloidea</taxon>
        <taxon>Metastrongylidae</taxon>
        <taxon>Parelaphostrongylus</taxon>
    </lineage>
</organism>
<proteinExistence type="predicted"/>
<keyword evidence="3" id="KW-1185">Reference proteome</keyword>
<keyword evidence="1" id="KW-0175">Coiled coil</keyword>
<sequence>MMSEMEETLKLRQLNDEVAAAQERQRVLTIQVERERAEVERLRLLKQQNLDKGPVAADGNEISIHSNSGSFRDGSVKMVISPSPYHRSSIGSIYEEETVKISPVAEQQTKKRKLYLHY</sequence>
<evidence type="ECO:0000256" key="1">
    <source>
        <dbReference type="SAM" id="Coils"/>
    </source>
</evidence>
<comment type="caution">
    <text evidence="2">The sequence shown here is derived from an EMBL/GenBank/DDBJ whole genome shotgun (WGS) entry which is preliminary data.</text>
</comment>
<reference evidence="2" key="1">
    <citation type="submission" date="2021-06" db="EMBL/GenBank/DDBJ databases">
        <title>Parelaphostrongylus tenuis whole genome reference sequence.</title>
        <authorList>
            <person name="Garwood T.J."/>
            <person name="Larsen P.A."/>
            <person name="Fountain-Jones N.M."/>
            <person name="Garbe J.R."/>
            <person name="Macchietto M.G."/>
            <person name="Kania S.A."/>
            <person name="Gerhold R.W."/>
            <person name="Richards J.E."/>
            <person name="Wolf T.M."/>
        </authorList>
    </citation>
    <scope>NUCLEOTIDE SEQUENCE</scope>
    <source>
        <strain evidence="2">MNPRO001-30</strain>
        <tissue evidence="2">Meninges</tissue>
    </source>
</reference>
<evidence type="ECO:0000313" key="2">
    <source>
        <dbReference type="EMBL" id="KAJ1355713.1"/>
    </source>
</evidence>